<organism evidence="6 7">
    <name type="scientific">Siminovitchia sediminis</name>
    <dbReference type="NCBI Taxonomy" id="1274353"/>
    <lineage>
        <taxon>Bacteria</taxon>
        <taxon>Bacillati</taxon>
        <taxon>Bacillota</taxon>
        <taxon>Bacilli</taxon>
        <taxon>Bacillales</taxon>
        <taxon>Bacillaceae</taxon>
        <taxon>Siminovitchia</taxon>
    </lineage>
</organism>
<dbReference type="SUPFAM" id="SSF46785">
    <property type="entry name" value="Winged helix' DNA-binding domain"/>
    <property type="match status" value="1"/>
</dbReference>
<dbReference type="EMBL" id="JBHUEO010000049">
    <property type="protein sequence ID" value="MFD1707929.1"/>
    <property type="molecule type" value="Genomic_DNA"/>
</dbReference>
<keyword evidence="7" id="KW-1185">Reference proteome</keyword>
<evidence type="ECO:0000256" key="3">
    <source>
        <dbReference type="ARBA" id="ARBA00023159"/>
    </source>
</evidence>
<evidence type="ECO:0000256" key="2">
    <source>
        <dbReference type="ARBA" id="ARBA00023125"/>
    </source>
</evidence>
<feature type="domain" description="Cyclic nucleotide-binding" evidence="5">
    <location>
        <begin position="22"/>
        <end position="121"/>
    </location>
</feature>
<evidence type="ECO:0000256" key="4">
    <source>
        <dbReference type="ARBA" id="ARBA00023163"/>
    </source>
</evidence>
<dbReference type="InterPro" id="IPR018490">
    <property type="entry name" value="cNMP-bd_dom_sf"/>
</dbReference>
<sequence>MDTKKQLIPWDKYLQYGRRVFYKKKSVIFQQGDAGTGFYYIYAGLVKITSSRTDQTERIIDIANPEQTIGEFSLLDDMPSPTSAIAQEDSVLYYFTKKDYMRITQKDPNIVTLLAQSLFLKEQLHLNKIHATGANAHYKIALSLIHIMDASNSTDIQLTKQDLSRFAGVTRMTVHNVLKEWESQKILFIQQRNIHIINPCALKEKLSS</sequence>
<gene>
    <name evidence="6" type="ORF">ACFSCZ_14480</name>
</gene>
<dbReference type="Pfam" id="PF00027">
    <property type="entry name" value="cNMP_binding"/>
    <property type="match status" value="1"/>
</dbReference>
<reference evidence="7" key="1">
    <citation type="journal article" date="2019" name="Int. J. Syst. Evol. Microbiol.">
        <title>The Global Catalogue of Microorganisms (GCM) 10K type strain sequencing project: providing services to taxonomists for standard genome sequencing and annotation.</title>
        <authorList>
            <consortium name="The Broad Institute Genomics Platform"/>
            <consortium name="The Broad Institute Genome Sequencing Center for Infectious Disease"/>
            <person name="Wu L."/>
            <person name="Ma J."/>
        </authorList>
    </citation>
    <scope>NUCLEOTIDE SEQUENCE [LARGE SCALE GENOMIC DNA]</scope>
    <source>
        <strain evidence="7">CGMCC 1.12295</strain>
    </source>
</reference>
<dbReference type="InterPro" id="IPR000595">
    <property type="entry name" value="cNMP-bd_dom"/>
</dbReference>
<evidence type="ECO:0000256" key="1">
    <source>
        <dbReference type="ARBA" id="ARBA00023015"/>
    </source>
</evidence>
<dbReference type="SUPFAM" id="SSF51206">
    <property type="entry name" value="cAMP-binding domain-like"/>
    <property type="match status" value="1"/>
</dbReference>
<comment type="caution">
    <text evidence="6">The sequence shown here is derived from an EMBL/GenBank/DDBJ whole genome shotgun (WGS) entry which is preliminary data.</text>
</comment>
<dbReference type="InterPro" id="IPR012318">
    <property type="entry name" value="HTH_CRP"/>
</dbReference>
<keyword evidence="3" id="KW-0010">Activator</keyword>
<name>A0ABW4KJQ0_9BACI</name>
<keyword evidence="1" id="KW-0805">Transcription regulation</keyword>
<dbReference type="InterPro" id="IPR036390">
    <property type="entry name" value="WH_DNA-bd_sf"/>
</dbReference>
<protein>
    <submittedName>
        <fullName evidence="6">Crp/Fnr family transcriptional regulator</fullName>
    </submittedName>
</protein>
<dbReference type="RefSeq" id="WP_380774801.1">
    <property type="nucleotide sequence ID" value="NZ_JBHUEO010000049.1"/>
</dbReference>
<dbReference type="InterPro" id="IPR036388">
    <property type="entry name" value="WH-like_DNA-bd_sf"/>
</dbReference>
<evidence type="ECO:0000259" key="5">
    <source>
        <dbReference type="PROSITE" id="PS50042"/>
    </source>
</evidence>
<dbReference type="SMART" id="SM00419">
    <property type="entry name" value="HTH_CRP"/>
    <property type="match status" value="1"/>
</dbReference>
<dbReference type="CDD" id="cd00038">
    <property type="entry name" value="CAP_ED"/>
    <property type="match status" value="1"/>
</dbReference>
<dbReference type="PANTHER" id="PTHR24567">
    <property type="entry name" value="CRP FAMILY TRANSCRIPTIONAL REGULATORY PROTEIN"/>
    <property type="match status" value="1"/>
</dbReference>
<dbReference type="InterPro" id="IPR014710">
    <property type="entry name" value="RmlC-like_jellyroll"/>
</dbReference>
<proteinExistence type="predicted"/>
<keyword evidence="2" id="KW-0238">DNA-binding</keyword>
<dbReference type="SMART" id="SM00100">
    <property type="entry name" value="cNMP"/>
    <property type="match status" value="1"/>
</dbReference>
<evidence type="ECO:0000313" key="6">
    <source>
        <dbReference type="EMBL" id="MFD1707929.1"/>
    </source>
</evidence>
<dbReference type="PROSITE" id="PS50042">
    <property type="entry name" value="CNMP_BINDING_3"/>
    <property type="match status" value="1"/>
</dbReference>
<dbReference type="Proteomes" id="UP001597301">
    <property type="component" value="Unassembled WGS sequence"/>
</dbReference>
<dbReference type="Gene3D" id="2.60.120.10">
    <property type="entry name" value="Jelly Rolls"/>
    <property type="match status" value="1"/>
</dbReference>
<dbReference type="Gene3D" id="1.10.10.10">
    <property type="entry name" value="Winged helix-like DNA-binding domain superfamily/Winged helix DNA-binding domain"/>
    <property type="match status" value="1"/>
</dbReference>
<dbReference type="InterPro" id="IPR050397">
    <property type="entry name" value="Env_Response_Regulators"/>
</dbReference>
<evidence type="ECO:0000313" key="7">
    <source>
        <dbReference type="Proteomes" id="UP001597301"/>
    </source>
</evidence>
<keyword evidence="4" id="KW-0804">Transcription</keyword>
<dbReference type="PANTHER" id="PTHR24567:SF26">
    <property type="entry name" value="REGULATORY PROTEIN YEIL"/>
    <property type="match status" value="1"/>
</dbReference>
<dbReference type="Pfam" id="PF13545">
    <property type="entry name" value="HTH_Crp_2"/>
    <property type="match status" value="1"/>
</dbReference>
<accession>A0ABW4KJQ0</accession>